<comment type="caution">
    <text evidence="2">The sequence shown here is derived from an EMBL/GenBank/DDBJ whole genome shotgun (WGS) entry which is preliminary data.</text>
</comment>
<comment type="function">
    <text evidence="1">Regulates expression of the glpD operon. In the presence of glycerol 3-phosphate (G3P) causes antitermination of transcription of glpD at the inverted repeat of the leader region to enhance its transcription. Binds and stabilizes glpD leader mRNA.</text>
</comment>
<keyword evidence="1" id="KW-0694">RNA-binding</keyword>
<dbReference type="Proteomes" id="UP000784880">
    <property type="component" value="Unassembled WGS sequence"/>
</dbReference>
<sequence length="188" mass="20588">MVESQVIASIGNSNSVTYTNLIETAIHSQSNIIFIMKGDLLTTGDQINKLKKHGKKVFIHLDFIGGLANNKDGIRYVAKNWKPEGIITTKNQFIPMAKEEGLITIQRSFLIDSTAFDRTVMIPHALKPDAIEILPGIIPRAIYELTERIELPIIAGGLIKEKQEILDALSAGALATSVGNPSLWNLGI</sequence>
<evidence type="ECO:0000313" key="3">
    <source>
        <dbReference type="Proteomes" id="UP000784880"/>
    </source>
</evidence>
<dbReference type="EMBL" id="JAHQCS010000151">
    <property type="protein sequence ID" value="MBU9713816.1"/>
    <property type="molecule type" value="Genomic_DNA"/>
</dbReference>
<protein>
    <recommendedName>
        <fullName evidence="1">Glycerol uptake operon antiterminator regulatory protein</fullName>
    </recommendedName>
</protein>
<keyword evidence="1" id="KW-0319">Glycerol metabolism</keyword>
<proteinExistence type="predicted"/>
<name>A0ABS6JJQ6_9BACI</name>
<dbReference type="PANTHER" id="PTHR35787:SF1">
    <property type="entry name" value="GLYCEROL UPTAKE OPERON ANTITERMINATOR REGULATORY PROTEIN"/>
    <property type="match status" value="1"/>
</dbReference>
<reference evidence="2 3" key="1">
    <citation type="submission" date="2021-06" db="EMBL/GenBank/DDBJ databases">
        <title>Bacillus sp. RD4P76, an endophyte from a halophyte.</title>
        <authorList>
            <person name="Sun J.-Q."/>
        </authorList>
    </citation>
    <scope>NUCLEOTIDE SEQUENCE [LARGE SCALE GENOMIC DNA]</scope>
    <source>
        <strain evidence="2 3">CGMCC 1.15917</strain>
    </source>
</reference>
<dbReference type="PANTHER" id="PTHR35787">
    <property type="entry name" value="GLYCEROL UPTAKE OPERON ANTITERMINATOR REGULATORY PROTEIN"/>
    <property type="match status" value="1"/>
</dbReference>
<accession>A0ABS6JJQ6</accession>
<dbReference type="Pfam" id="PF04309">
    <property type="entry name" value="G3P_antiterm"/>
    <property type="match status" value="1"/>
</dbReference>
<organism evidence="2 3">
    <name type="scientific">Evansella tamaricis</name>
    <dbReference type="NCBI Taxonomy" id="2069301"/>
    <lineage>
        <taxon>Bacteria</taxon>
        <taxon>Bacillati</taxon>
        <taxon>Bacillota</taxon>
        <taxon>Bacilli</taxon>
        <taxon>Bacillales</taxon>
        <taxon>Bacillaceae</taxon>
        <taxon>Evansella</taxon>
    </lineage>
</organism>
<gene>
    <name evidence="2" type="ORF">KS419_18975</name>
</gene>
<evidence type="ECO:0000256" key="1">
    <source>
        <dbReference type="PIRNR" id="PIRNR016897"/>
    </source>
</evidence>
<dbReference type="PIRSF" id="PIRSF016897">
    <property type="entry name" value="GlpP"/>
    <property type="match status" value="1"/>
</dbReference>
<keyword evidence="3" id="KW-1185">Reference proteome</keyword>
<keyword evidence="1" id="KW-0805">Transcription regulation</keyword>
<evidence type="ECO:0000313" key="2">
    <source>
        <dbReference type="EMBL" id="MBU9713816.1"/>
    </source>
</evidence>
<keyword evidence="1" id="KW-0804">Transcription</keyword>
<dbReference type="InterPro" id="IPR006699">
    <property type="entry name" value="GlpP"/>
</dbReference>